<feature type="domain" description="Acyl-CoA oxidase/dehydrogenase middle" evidence="7">
    <location>
        <begin position="122"/>
        <end position="220"/>
    </location>
</feature>
<evidence type="ECO:0000259" key="8">
    <source>
        <dbReference type="Pfam" id="PF02771"/>
    </source>
</evidence>
<evidence type="ECO:0000256" key="5">
    <source>
        <dbReference type="RuleBase" id="RU362125"/>
    </source>
</evidence>
<evidence type="ECO:0000256" key="2">
    <source>
        <dbReference type="ARBA" id="ARBA00009347"/>
    </source>
</evidence>
<proteinExistence type="inferred from homology"/>
<name>A0ABT2ZLI3_9RHOB</name>
<dbReference type="PANTHER" id="PTHR43884">
    <property type="entry name" value="ACYL-COA DEHYDROGENASE"/>
    <property type="match status" value="1"/>
</dbReference>
<accession>A0ABT2ZLI3</accession>
<dbReference type="RefSeq" id="WP_263739193.1">
    <property type="nucleotide sequence ID" value="NZ_JAOWKZ010000002.1"/>
</dbReference>
<dbReference type="SUPFAM" id="SSF47203">
    <property type="entry name" value="Acyl-CoA dehydrogenase C-terminal domain-like"/>
    <property type="match status" value="1"/>
</dbReference>
<dbReference type="Pfam" id="PF02771">
    <property type="entry name" value="Acyl-CoA_dh_N"/>
    <property type="match status" value="1"/>
</dbReference>
<reference evidence="9 10" key="1">
    <citation type="submission" date="2022-10" db="EMBL/GenBank/DDBJ databases">
        <title>Defluviimonas sp. nov., isolated from ocean surface sediments.</title>
        <authorList>
            <person name="He W."/>
            <person name="Wang L."/>
            <person name="Zhang D.-F."/>
        </authorList>
    </citation>
    <scope>NUCLEOTIDE SEQUENCE [LARGE SCALE GENOMIC DNA]</scope>
    <source>
        <strain evidence="9 10">WL0050</strain>
    </source>
</reference>
<dbReference type="InterPro" id="IPR013786">
    <property type="entry name" value="AcylCoA_DH/ox_N"/>
</dbReference>
<evidence type="ECO:0000256" key="1">
    <source>
        <dbReference type="ARBA" id="ARBA00001974"/>
    </source>
</evidence>
<feature type="domain" description="Acyl-CoA dehydrogenase/oxidase C-terminal" evidence="6">
    <location>
        <begin position="232"/>
        <end position="381"/>
    </location>
</feature>
<evidence type="ECO:0000259" key="6">
    <source>
        <dbReference type="Pfam" id="PF00441"/>
    </source>
</evidence>
<dbReference type="PROSITE" id="PS00072">
    <property type="entry name" value="ACYL_COA_DH_1"/>
    <property type="match status" value="1"/>
</dbReference>
<keyword evidence="10" id="KW-1185">Reference proteome</keyword>
<dbReference type="EMBL" id="JAOWKZ010000002">
    <property type="protein sequence ID" value="MCV2871991.1"/>
    <property type="molecule type" value="Genomic_DNA"/>
</dbReference>
<dbReference type="PIRSF" id="PIRSF016578">
    <property type="entry name" value="HsaA"/>
    <property type="match status" value="1"/>
</dbReference>
<keyword evidence="4 5" id="KW-0274">FAD</keyword>
<keyword evidence="3 5" id="KW-0285">Flavoprotein</keyword>
<comment type="caution">
    <text evidence="9">The sequence shown here is derived from an EMBL/GenBank/DDBJ whole genome shotgun (WGS) entry which is preliminary data.</text>
</comment>
<feature type="domain" description="Acyl-CoA dehydrogenase/oxidase N-terminal" evidence="8">
    <location>
        <begin position="7"/>
        <end position="117"/>
    </location>
</feature>
<evidence type="ECO:0000256" key="4">
    <source>
        <dbReference type="ARBA" id="ARBA00022827"/>
    </source>
</evidence>
<dbReference type="InterPro" id="IPR046373">
    <property type="entry name" value="Acyl-CoA_Oxase/DH_mid-dom_sf"/>
</dbReference>
<dbReference type="PROSITE" id="PS00073">
    <property type="entry name" value="ACYL_COA_DH_2"/>
    <property type="match status" value="1"/>
</dbReference>
<dbReference type="InterPro" id="IPR036250">
    <property type="entry name" value="AcylCo_DH-like_C"/>
</dbReference>
<sequence>MNATLSHEDELLRASVRTFLDKEVIPHEEMVDQTGEVPEEIGREIERKSKELGLFAANLPERVGGGGLNYTQMSIIEREFGRTSHALHSWIARPTELLLACEGEQVDKYLMPCVSGEKRELFGLTEPGAGSDAMGMQSRAQQDGDDWILNGMKHFISAPTMADFAIVFAATGVDETKRGPRKRVTAFLVDRDMPGVTFREGSKCVSNRGYKTYELIFDNVRLGPGQVLGGEGRGFELAGKWLGMGRVWIGASCCGKAERLIALATDWCATRKQFGQPIGQFQATGFRLADMTIGLRTAELLVADTVRRADQGIMRDEDAAMVKVYCSEMLNRVADDTVQVFGGMGLVEEMPVQRLWRDARIERIWDGTSEIQRHIITRSILRPLGA</sequence>
<organism evidence="9 10">
    <name type="scientific">Albidovulum litorale</name>
    <dbReference type="NCBI Taxonomy" id="2984134"/>
    <lineage>
        <taxon>Bacteria</taxon>
        <taxon>Pseudomonadati</taxon>
        <taxon>Pseudomonadota</taxon>
        <taxon>Alphaproteobacteria</taxon>
        <taxon>Rhodobacterales</taxon>
        <taxon>Paracoccaceae</taxon>
        <taxon>Albidovulum</taxon>
    </lineage>
</organism>
<dbReference type="InterPro" id="IPR006089">
    <property type="entry name" value="Acyl-CoA_DH_CS"/>
</dbReference>
<comment type="similarity">
    <text evidence="2 5">Belongs to the acyl-CoA dehydrogenase family.</text>
</comment>
<evidence type="ECO:0000313" key="9">
    <source>
        <dbReference type="EMBL" id="MCV2871991.1"/>
    </source>
</evidence>
<dbReference type="Proteomes" id="UP001652564">
    <property type="component" value="Unassembled WGS sequence"/>
</dbReference>
<comment type="cofactor">
    <cofactor evidence="1 5">
        <name>FAD</name>
        <dbReference type="ChEBI" id="CHEBI:57692"/>
    </cofactor>
</comment>
<dbReference type="Gene3D" id="1.20.140.10">
    <property type="entry name" value="Butyryl-CoA Dehydrogenase, subunit A, domain 3"/>
    <property type="match status" value="1"/>
</dbReference>
<dbReference type="PANTHER" id="PTHR43884:SF40">
    <property type="entry name" value="ACYL-COA DEHYDROGENASE"/>
    <property type="match status" value="1"/>
</dbReference>
<dbReference type="InterPro" id="IPR009100">
    <property type="entry name" value="AcylCoA_DH/oxidase_NM_dom_sf"/>
</dbReference>
<evidence type="ECO:0000256" key="3">
    <source>
        <dbReference type="ARBA" id="ARBA00022630"/>
    </source>
</evidence>
<dbReference type="InterPro" id="IPR037069">
    <property type="entry name" value="AcylCoA_DH/ox_N_sf"/>
</dbReference>
<dbReference type="SUPFAM" id="SSF56645">
    <property type="entry name" value="Acyl-CoA dehydrogenase NM domain-like"/>
    <property type="match status" value="1"/>
</dbReference>
<evidence type="ECO:0000313" key="10">
    <source>
        <dbReference type="Proteomes" id="UP001652564"/>
    </source>
</evidence>
<dbReference type="InterPro" id="IPR009075">
    <property type="entry name" value="AcylCo_DH/oxidase_C"/>
</dbReference>
<dbReference type="Gene3D" id="2.40.110.10">
    <property type="entry name" value="Butyryl-CoA Dehydrogenase, subunit A, domain 2"/>
    <property type="match status" value="1"/>
</dbReference>
<dbReference type="Pfam" id="PF02770">
    <property type="entry name" value="Acyl-CoA_dh_M"/>
    <property type="match status" value="1"/>
</dbReference>
<protein>
    <submittedName>
        <fullName evidence="9">Acyl-CoA dehydrogenase family protein</fullName>
    </submittedName>
</protein>
<keyword evidence="5" id="KW-0560">Oxidoreductase</keyword>
<dbReference type="InterPro" id="IPR006091">
    <property type="entry name" value="Acyl-CoA_Oxase/DH_mid-dom"/>
</dbReference>
<dbReference type="Pfam" id="PF00441">
    <property type="entry name" value="Acyl-CoA_dh_1"/>
    <property type="match status" value="1"/>
</dbReference>
<gene>
    <name evidence="9" type="ORF">OEZ71_06755</name>
</gene>
<dbReference type="Gene3D" id="1.10.540.10">
    <property type="entry name" value="Acyl-CoA dehydrogenase/oxidase, N-terminal domain"/>
    <property type="match status" value="1"/>
</dbReference>
<evidence type="ECO:0000259" key="7">
    <source>
        <dbReference type="Pfam" id="PF02770"/>
    </source>
</evidence>